<keyword evidence="17" id="KW-1185">Reference proteome</keyword>
<dbReference type="InterPro" id="IPR001753">
    <property type="entry name" value="Enoyl-CoA_hydra/iso"/>
</dbReference>
<proteinExistence type="predicted"/>
<evidence type="ECO:0000256" key="12">
    <source>
        <dbReference type="ARBA" id="ARBA00049556"/>
    </source>
</evidence>
<comment type="subcellular location">
    <subcellularLocation>
        <location evidence="1">Peroxisome</location>
    </subcellularLocation>
</comment>
<evidence type="ECO:0000256" key="9">
    <source>
        <dbReference type="ARBA" id="ARBA00023235"/>
    </source>
</evidence>
<evidence type="ECO:0000256" key="8">
    <source>
        <dbReference type="ARBA" id="ARBA00023140"/>
    </source>
</evidence>
<dbReference type="FunFam" id="3.40.50.720:FF:000009">
    <property type="entry name" value="Fatty oxidation complex, alpha subunit"/>
    <property type="match status" value="1"/>
</dbReference>
<dbReference type="Pfam" id="PF00378">
    <property type="entry name" value="ECH_1"/>
    <property type="match status" value="1"/>
</dbReference>
<evidence type="ECO:0000256" key="2">
    <source>
        <dbReference type="ARBA" id="ARBA00005005"/>
    </source>
</evidence>
<dbReference type="SUPFAM" id="SSF48179">
    <property type="entry name" value="6-phosphogluconate dehydrogenase C-terminal domain-like"/>
    <property type="match status" value="2"/>
</dbReference>
<dbReference type="GO" id="GO:0006635">
    <property type="term" value="P:fatty acid beta-oxidation"/>
    <property type="evidence" value="ECO:0007669"/>
    <property type="project" value="UniProtKB-UniPathway"/>
</dbReference>
<dbReference type="Gene3D" id="3.40.50.720">
    <property type="entry name" value="NAD(P)-binding Rossmann-like Domain"/>
    <property type="match status" value="1"/>
</dbReference>
<dbReference type="FunFam" id="1.10.1040.50:FF:000006">
    <property type="entry name" value="Peroxisomal bifunctional enzyme"/>
    <property type="match status" value="1"/>
</dbReference>
<dbReference type="InterPro" id="IPR008927">
    <property type="entry name" value="6-PGluconate_DH-like_C_sf"/>
</dbReference>
<dbReference type="Gene3D" id="1.10.1040.50">
    <property type="match status" value="1"/>
</dbReference>
<dbReference type="Pfam" id="PF00725">
    <property type="entry name" value="3HCDH"/>
    <property type="match status" value="2"/>
</dbReference>
<accession>A0A1N6PYY1</accession>
<dbReference type="CDD" id="cd06558">
    <property type="entry name" value="crotonase-like"/>
    <property type="match status" value="1"/>
</dbReference>
<comment type="catalytic activity">
    <reaction evidence="12">
        <text>a (3S)-3-hydroxyacyl-CoA + NAD(+) = a 3-oxoacyl-CoA + NADH + H(+)</text>
        <dbReference type="Rhea" id="RHEA:22432"/>
        <dbReference type="ChEBI" id="CHEBI:15378"/>
        <dbReference type="ChEBI" id="CHEBI:57318"/>
        <dbReference type="ChEBI" id="CHEBI:57540"/>
        <dbReference type="ChEBI" id="CHEBI:57945"/>
        <dbReference type="ChEBI" id="CHEBI:90726"/>
        <dbReference type="EC" id="1.1.1.35"/>
    </reaction>
</comment>
<evidence type="ECO:0000256" key="4">
    <source>
        <dbReference type="ARBA" id="ARBA00022963"/>
    </source>
</evidence>
<dbReference type="STRING" id="34027.SAMN05421829_102263"/>
<dbReference type="Gene3D" id="3.90.226.10">
    <property type="entry name" value="2-enoyl-CoA Hydratase, Chain A, domain 1"/>
    <property type="match status" value="1"/>
</dbReference>
<keyword evidence="6" id="KW-0520">NAD</keyword>
<evidence type="ECO:0000256" key="7">
    <source>
        <dbReference type="ARBA" id="ARBA00023098"/>
    </source>
</evidence>
<keyword evidence="5" id="KW-0560">Oxidoreductase</keyword>
<keyword evidence="8" id="KW-0576">Peroxisome</keyword>
<keyword evidence="7" id="KW-0443">Lipid metabolism</keyword>
<organism evidence="16 17">
    <name type="scientific">Aromatoleum tolulyticum</name>
    <dbReference type="NCBI Taxonomy" id="34027"/>
    <lineage>
        <taxon>Bacteria</taxon>
        <taxon>Pseudomonadati</taxon>
        <taxon>Pseudomonadota</taxon>
        <taxon>Betaproteobacteria</taxon>
        <taxon>Rhodocyclales</taxon>
        <taxon>Rhodocyclaceae</taxon>
        <taxon>Aromatoleum</taxon>
    </lineage>
</organism>
<evidence type="ECO:0000256" key="3">
    <source>
        <dbReference type="ARBA" id="ARBA00022832"/>
    </source>
</evidence>
<feature type="region of interest" description="Disordered" evidence="13">
    <location>
        <begin position="708"/>
        <end position="729"/>
    </location>
</feature>
<evidence type="ECO:0000256" key="1">
    <source>
        <dbReference type="ARBA" id="ARBA00004275"/>
    </source>
</evidence>
<evidence type="ECO:0000256" key="5">
    <source>
        <dbReference type="ARBA" id="ARBA00023002"/>
    </source>
</evidence>
<evidence type="ECO:0000256" key="6">
    <source>
        <dbReference type="ARBA" id="ARBA00023027"/>
    </source>
</evidence>
<evidence type="ECO:0000313" key="17">
    <source>
        <dbReference type="Proteomes" id="UP000186819"/>
    </source>
</evidence>
<dbReference type="PANTHER" id="PTHR23309:SF51">
    <property type="entry name" value="3-HYDROXYACYL-COA DEHYDROGENASE-RELATED"/>
    <property type="match status" value="1"/>
</dbReference>
<evidence type="ECO:0000259" key="14">
    <source>
        <dbReference type="Pfam" id="PF00725"/>
    </source>
</evidence>
<protein>
    <submittedName>
        <fullName evidence="16">3-hydroxyacyl-CoA dehydrogenase</fullName>
    </submittedName>
</protein>
<dbReference type="InterPro" id="IPR006108">
    <property type="entry name" value="3HC_DH_C"/>
</dbReference>
<dbReference type="GO" id="GO:0070403">
    <property type="term" value="F:NAD+ binding"/>
    <property type="evidence" value="ECO:0007669"/>
    <property type="project" value="InterPro"/>
</dbReference>
<evidence type="ECO:0000256" key="10">
    <source>
        <dbReference type="ARBA" id="ARBA00023239"/>
    </source>
</evidence>
<dbReference type="InterPro" id="IPR036291">
    <property type="entry name" value="NAD(P)-bd_dom_sf"/>
</dbReference>
<reference evidence="17" key="1">
    <citation type="submission" date="2017-01" db="EMBL/GenBank/DDBJ databases">
        <authorList>
            <person name="Varghese N."/>
            <person name="Submissions S."/>
        </authorList>
    </citation>
    <scope>NUCLEOTIDE SEQUENCE [LARGE SCALE GENOMIC DNA]</scope>
    <source>
        <strain evidence="17">ATCC 51758</strain>
    </source>
</reference>
<evidence type="ECO:0000259" key="15">
    <source>
        <dbReference type="Pfam" id="PF02737"/>
    </source>
</evidence>
<sequence>MSAPAEGCVQDAAQTSAVAYALHGDIAVATVNNPPVNALSLAVRSGLLAAIGRSLADPQVRALVIVGGGSTFVAGADINDFGKPYDEPTLYTIIDTLMASPKPVIAAIHGTAFGGGLELALACQWRIASPDAQIGQPEVKLGLMPGGGGTQWWPRMAGPAVALEVTTSGNPVAALQAHEWGVIDRIAEGTLLEDALAMAQDVVGGALPARDLTESTDRIRDIDPALFDDFRKKNARKWKGQLAPWKIVDCVEAACRLSFDEGFRLEKDAFSECERSYQSRSLIHLFFAERAAGKLPDVTAAPAPVATVGVVGAGTMGAGIAMSFANAGLRVTLLDSSDEALARGLKTITGNYATSVSRGSMPQARADAALACISATTNDAALADADLIVEAVFEDLAIKQSVFRRLDAVAKPGAILATNTSTLDVDAIAGVTSRPQSVLGLHFFSPANVMRLLEVVRGPRTGAATLATAMAVARKLRKIAVVSGNAYGFIGNRILAAYGREADFLLEEGATPWQIDRVLTEFGFPMGLFAMRDMAGLDVIWRIRQQENTTRPAHLRYSPIADRICEMGRFGQKTSRGYYLYDGRTPIPDPEIESLIVGVSAELGIARRDIPDAEILQRLLCAMANEGARLLDEGVALRAGDIDLVYVNGYGFPATRGGPMWWAREAGLASIRDAVAAYHRQHGDYWTPSPLLARAAAAGGDWDAAPSRGCAPAHTLPHPPTTTGSAQDA</sequence>
<dbReference type="Pfam" id="PF02737">
    <property type="entry name" value="3HCDH_N"/>
    <property type="match status" value="1"/>
</dbReference>
<dbReference type="RefSeq" id="WP_244551602.1">
    <property type="nucleotide sequence ID" value="NZ_FTMD01000002.1"/>
</dbReference>
<gene>
    <name evidence="16" type="ORF">SAMN05421829_102263</name>
</gene>
<feature type="domain" description="3-hydroxyacyl-CoA dehydrogenase NAD binding" evidence="15">
    <location>
        <begin position="307"/>
        <end position="483"/>
    </location>
</feature>
<dbReference type="GO" id="GO:0003857">
    <property type="term" value="F:(3S)-3-hydroxyacyl-CoA dehydrogenase (NAD+) activity"/>
    <property type="evidence" value="ECO:0007669"/>
    <property type="project" value="UniProtKB-EC"/>
</dbReference>
<dbReference type="InterPro" id="IPR006176">
    <property type="entry name" value="3-OHacyl-CoA_DH_NAD-bd"/>
</dbReference>
<feature type="domain" description="3-hydroxyacyl-CoA dehydrogenase C-terminal" evidence="14">
    <location>
        <begin position="615"/>
        <end position="699"/>
    </location>
</feature>
<keyword evidence="3" id="KW-0276">Fatty acid metabolism</keyword>
<keyword evidence="10" id="KW-0456">Lyase</keyword>
<evidence type="ECO:0000256" key="11">
    <source>
        <dbReference type="ARBA" id="ARBA00023268"/>
    </source>
</evidence>
<dbReference type="SUPFAM" id="SSF52096">
    <property type="entry name" value="ClpP/crotonase"/>
    <property type="match status" value="1"/>
</dbReference>
<dbReference type="InterPro" id="IPR029045">
    <property type="entry name" value="ClpP/crotonase-like_dom_sf"/>
</dbReference>
<name>A0A1N6PYY1_9RHOO</name>
<keyword evidence="11" id="KW-0511">Multifunctional enzyme</keyword>
<dbReference type="GO" id="GO:0004300">
    <property type="term" value="F:enoyl-CoA hydratase activity"/>
    <property type="evidence" value="ECO:0007669"/>
    <property type="project" value="UniProtKB-ARBA"/>
</dbReference>
<keyword evidence="9" id="KW-0413">Isomerase</keyword>
<dbReference type="SUPFAM" id="SSF51735">
    <property type="entry name" value="NAD(P)-binding Rossmann-fold domains"/>
    <property type="match status" value="1"/>
</dbReference>
<dbReference type="AlphaFoldDB" id="A0A1N6PYY1"/>
<feature type="domain" description="3-hydroxyacyl-CoA dehydrogenase C-terminal" evidence="14">
    <location>
        <begin position="488"/>
        <end position="581"/>
    </location>
</feature>
<dbReference type="UniPathway" id="UPA00659"/>
<dbReference type="PANTHER" id="PTHR23309">
    <property type="entry name" value="3-HYDROXYACYL-COA DEHYROGENASE"/>
    <property type="match status" value="1"/>
</dbReference>
<dbReference type="Proteomes" id="UP000186819">
    <property type="component" value="Unassembled WGS sequence"/>
</dbReference>
<evidence type="ECO:0000256" key="13">
    <source>
        <dbReference type="SAM" id="MobiDB-lite"/>
    </source>
</evidence>
<dbReference type="EMBL" id="FTMD01000002">
    <property type="protein sequence ID" value="SIQ09528.1"/>
    <property type="molecule type" value="Genomic_DNA"/>
</dbReference>
<keyword evidence="4" id="KW-0442">Lipid degradation</keyword>
<comment type="pathway">
    <text evidence="2">Lipid metabolism; fatty acid beta-oxidation.</text>
</comment>
<dbReference type="GO" id="GO:0016853">
    <property type="term" value="F:isomerase activity"/>
    <property type="evidence" value="ECO:0007669"/>
    <property type="project" value="UniProtKB-KW"/>
</dbReference>
<evidence type="ECO:0000313" key="16">
    <source>
        <dbReference type="EMBL" id="SIQ09528.1"/>
    </source>
</evidence>